<dbReference type="NCBIfam" id="TIGR04345">
    <property type="entry name" value="ovoA_Cterm"/>
    <property type="match status" value="1"/>
</dbReference>
<gene>
    <name evidence="7" type="primary">ovoA</name>
    <name evidence="7" type="ORF">IFK94_04360</name>
</gene>
<name>A0A8J6Y568_9BACT</name>
<comment type="caution">
    <text evidence="7">The sequence shown here is derived from an EMBL/GenBank/DDBJ whole genome shotgun (WGS) entry which is preliminary data.</text>
</comment>
<dbReference type="InterPro" id="IPR051043">
    <property type="entry name" value="Sulfatase_Mod_Factor_Kinase"/>
</dbReference>
<dbReference type="InterPro" id="IPR027625">
    <property type="entry name" value="OvoA_Cterm"/>
</dbReference>
<comment type="pathway">
    <text evidence="3">Amino-acid biosynthesis; ergothioneine biosynthesis.</text>
</comment>
<dbReference type="InterPro" id="IPR029063">
    <property type="entry name" value="SAM-dependent_MTases_sf"/>
</dbReference>
<evidence type="ECO:0000256" key="2">
    <source>
        <dbReference type="ARBA" id="ARBA00023004"/>
    </source>
</evidence>
<dbReference type="InterPro" id="IPR005532">
    <property type="entry name" value="SUMF_dom"/>
</dbReference>
<evidence type="ECO:0000256" key="1">
    <source>
        <dbReference type="ARBA" id="ARBA00023002"/>
    </source>
</evidence>
<dbReference type="FunFam" id="3.90.1580.10:FF:000006">
    <property type="entry name" value="Generic methyltransferase, putative"/>
    <property type="match status" value="1"/>
</dbReference>
<proteinExistence type="predicted"/>
<feature type="domain" description="Sulfatase-modifying factor enzyme-like" evidence="4">
    <location>
        <begin position="199"/>
        <end position="452"/>
    </location>
</feature>
<keyword evidence="1" id="KW-0560">Oxidoreductase</keyword>
<dbReference type="PANTHER" id="PTHR23150">
    <property type="entry name" value="SULFATASE MODIFYING FACTOR 1, 2"/>
    <property type="match status" value="1"/>
</dbReference>
<dbReference type="GO" id="GO:0008757">
    <property type="term" value="F:S-adenosylmethionine-dependent methyltransferase activity"/>
    <property type="evidence" value="ECO:0007669"/>
    <property type="project" value="InterPro"/>
</dbReference>
<dbReference type="Pfam" id="PF12867">
    <property type="entry name" value="DinB_2"/>
    <property type="match status" value="1"/>
</dbReference>
<dbReference type="Gene3D" id="3.40.50.150">
    <property type="entry name" value="Vaccinia Virus protein VP39"/>
    <property type="match status" value="1"/>
</dbReference>
<dbReference type="AlphaFoldDB" id="A0A8J6Y568"/>
<dbReference type="PANTHER" id="PTHR23150:SF26">
    <property type="entry name" value="GENERIC METHYLTRANSFERASE"/>
    <property type="match status" value="1"/>
</dbReference>
<dbReference type="GO" id="GO:0120147">
    <property type="term" value="F:formylglycine-generating oxidase activity"/>
    <property type="evidence" value="ECO:0007669"/>
    <property type="project" value="TreeGrafter"/>
</dbReference>
<dbReference type="InterPro" id="IPR034660">
    <property type="entry name" value="DinB/YfiT-like"/>
</dbReference>
<dbReference type="SUPFAM" id="SSF56436">
    <property type="entry name" value="C-type lectin-like"/>
    <property type="match status" value="1"/>
</dbReference>
<dbReference type="Pfam" id="PF03781">
    <property type="entry name" value="FGE-sulfatase"/>
    <property type="match status" value="1"/>
</dbReference>
<dbReference type="InterPro" id="IPR027577">
    <property type="entry name" value="OvoA_Nterm"/>
</dbReference>
<reference evidence="7 8" key="1">
    <citation type="submission" date="2020-08" db="EMBL/GenBank/DDBJ databases">
        <title>Acidobacteriota in marine sediments use diverse sulfur dissimilation pathways.</title>
        <authorList>
            <person name="Wasmund K."/>
        </authorList>
    </citation>
    <scope>NUCLEOTIDE SEQUENCE [LARGE SCALE GENOMIC DNA]</scope>
    <source>
        <strain evidence="7">MAG AM4</strain>
    </source>
</reference>
<feature type="domain" description="Methyltransferase type 11" evidence="5">
    <location>
        <begin position="510"/>
        <end position="633"/>
    </location>
</feature>
<evidence type="ECO:0000256" key="3">
    <source>
        <dbReference type="ARBA" id="ARBA00037882"/>
    </source>
</evidence>
<dbReference type="InterPro" id="IPR042095">
    <property type="entry name" value="SUMF_sf"/>
</dbReference>
<feature type="domain" description="DinB-like" evidence="6">
    <location>
        <begin position="33"/>
        <end position="168"/>
    </location>
</feature>
<dbReference type="SUPFAM" id="SSF53335">
    <property type="entry name" value="S-adenosyl-L-methionine-dependent methyltransferases"/>
    <property type="match status" value="1"/>
</dbReference>
<dbReference type="InterPro" id="IPR016187">
    <property type="entry name" value="CTDL_fold"/>
</dbReference>
<dbReference type="InterPro" id="IPR024775">
    <property type="entry name" value="DinB-like"/>
</dbReference>
<dbReference type="Gene3D" id="3.90.1580.10">
    <property type="entry name" value="paralog of FGE (formylglycine-generating enzyme)"/>
    <property type="match status" value="1"/>
</dbReference>
<evidence type="ECO:0000313" key="8">
    <source>
        <dbReference type="Proteomes" id="UP000648239"/>
    </source>
</evidence>
<organism evidence="7 8">
    <name type="scientific">Candidatus Polarisedimenticola svalbardensis</name>
    <dbReference type="NCBI Taxonomy" id="2886004"/>
    <lineage>
        <taxon>Bacteria</taxon>
        <taxon>Pseudomonadati</taxon>
        <taxon>Acidobacteriota</taxon>
        <taxon>Candidatus Polarisedimenticolia</taxon>
        <taxon>Candidatus Polarisedimenticolales</taxon>
        <taxon>Candidatus Polarisedimenticolaceae</taxon>
        <taxon>Candidatus Polarisedimenticola</taxon>
    </lineage>
</organism>
<dbReference type="InterPro" id="IPR013216">
    <property type="entry name" value="Methyltransf_11"/>
</dbReference>
<dbReference type="SUPFAM" id="SSF109854">
    <property type="entry name" value="DinB/YfiT-like putative metalloenzymes"/>
    <property type="match status" value="1"/>
</dbReference>
<evidence type="ECO:0000313" key="7">
    <source>
        <dbReference type="EMBL" id="MBD3867340.1"/>
    </source>
</evidence>
<protein>
    <submittedName>
        <fullName evidence="7">5-histidylcysteine sulfoxide synthase</fullName>
    </submittedName>
</protein>
<accession>A0A8J6Y568</accession>
<evidence type="ECO:0000259" key="6">
    <source>
        <dbReference type="Pfam" id="PF12867"/>
    </source>
</evidence>
<dbReference type="EMBL" id="JACXWD010000009">
    <property type="protein sequence ID" value="MBD3867340.1"/>
    <property type="molecule type" value="Genomic_DNA"/>
</dbReference>
<evidence type="ECO:0000259" key="4">
    <source>
        <dbReference type="Pfam" id="PF03781"/>
    </source>
</evidence>
<keyword evidence="2" id="KW-0408">Iron</keyword>
<sequence length="707" mass="81547">MPQGKEKSLLATRTPILNIGSPEEKRAEILKYFQDTWELYEKLFETLKGDEPWTARPEPLRHPLIFYYAHTAVFFTNKLSVTKLLNHRVDPKMESMMAIGVDEMSWDDLDDAHYDWPKVEEVQAYRNKVREVVEETIRTLPLTMPIGWDDPFWIILMGIEHERIHLETSSVLIRQLPIDQVRPHPYWQPCAESGPAPENGLVDVAGGRVEMGKERDHPLYGWDNEYGRSEAEVAPFKAGRFLVTNSEFLEFVQDGGYKREELWTEEGWSWRNYRSKGRPVFWVAAGDVGYRYRTMLEEIDMPLDWPVDVNYLEAKAFCNWKTEKTGKLFRLPTEAEWYSMAARVDTDQPYWEEAPGNLNLEYCASSCPVDRFDNGGLFDLVGNAWQWTETPIDAFQGFEVHPAYDDFSVPTFDTRHNMIKGGSWISTGNEATRASRYAFRRHFFQHAGFRYVQSDTPLEETVNVYETEELISQYLEFHYGDTWFGVPNFPKACIAAAMEAVGEGPKGKALDIGCSVGRSSFELATHFDQVEATDFSTRFIGSAIELQNSGLRRYAIRDEGDLMTFKEANLDELGLQKTAGRVEFFQGDACNLKELYTGYDLVFAGNLIDRLYDPAVFLKLIAGRIRSGGHLVLTSPYTWLEEYTERDNWLGGFKENGENVTTLDGLHRNMDHAFERVGEPLEVPFVIRETRRKFQHSLAEMTVWKKK</sequence>
<dbReference type="CDD" id="cd02440">
    <property type="entry name" value="AdoMet_MTases"/>
    <property type="match status" value="1"/>
</dbReference>
<dbReference type="NCBIfam" id="TIGR04344">
    <property type="entry name" value="ovoA_Nterm"/>
    <property type="match status" value="1"/>
</dbReference>
<dbReference type="Pfam" id="PF08241">
    <property type="entry name" value="Methyltransf_11"/>
    <property type="match status" value="1"/>
</dbReference>
<dbReference type="Proteomes" id="UP000648239">
    <property type="component" value="Unassembled WGS sequence"/>
</dbReference>
<evidence type="ECO:0000259" key="5">
    <source>
        <dbReference type="Pfam" id="PF08241"/>
    </source>
</evidence>